<dbReference type="HOGENOM" id="CLU_2858599_0_0_0"/>
<keyword evidence="2" id="KW-1185">Reference proteome</keyword>
<sequence length="64" mass="7144">MVVATVSPMPLLSGRCPDAMTSSHSCFLTSHHIQLHRYLPYYTKRLLKFAEQSSVSGNLSVHLV</sequence>
<name>A0A081BZI2_VECG1</name>
<evidence type="ECO:0000313" key="1">
    <source>
        <dbReference type="EMBL" id="GAK57737.1"/>
    </source>
</evidence>
<dbReference type="AlphaFoldDB" id="A0A081BZI2"/>
<dbReference type="Proteomes" id="UP000030661">
    <property type="component" value="Unassembled WGS sequence"/>
</dbReference>
<protein>
    <submittedName>
        <fullName evidence="1">Uncharacterized protein</fullName>
    </submittedName>
</protein>
<dbReference type="EMBL" id="DF820466">
    <property type="protein sequence ID" value="GAK57737.1"/>
    <property type="molecule type" value="Genomic_DNA"/>
</dbReference>
<accession>A0A081BZI2</accession>
<reference evidence="1 2" key="1">
    <citation type="journal article" date="2015" name="PeerJ">
        <title>First genomic representation of candidate bacterial phylum KSB3 points to enhanced environmental sensing as a trigger of wastewater bulking.</title>
        <authorList>
            <person name="Sekiguchi Y."/>
            <person name="Ohashi A."/>
            <person name="Parks D.H."/>
            <person name="Yamauchi T."/>
            <person name="Tyson G.W."/>
            <person name="Hugenholtz P."/>
        </authorList>
    </citation>
    <scope>NUCLEOTIDE SEQUENCE [LARGE SCALE GENOMIC DNA]</scope>
</reference>
<gene>
    <name evidence="1" type="ORF">U27_04704</name>
</gene>
<proteinExistence type="predicted"/>
<evidence type="ECO:0000313" key="2">
    <source>
        <dbReference type="Proteomes" id="UP000030661"/>
    </source>
</evidence>
<organism evidence="1 2">
    <name type="scientific">Vecturithrix granuli</name>
    <dbReference type="NCBI Taxonomy" id="1499967"/>
    <lineage>
        <taxon>Bacteria</taxon>
        <taxon>Candidatus Moduliflexota</taxon>
        <taxon>Candidatus Vecturitrichia</taxon>
        <taxon>Candidatus Vecturitrichales</taxon>
        <taxon>Candidatus Vecturitrichaceae</taxon>
        <taxon>Candidatus Vecturithrix</taxon>
    </lineage>
</organism>